<name>A0A699V2L3_TANCI</name>
<evidence type="ECO:0000259" key="1">
    <source>
        <dbReference type="Pfam" id="PF07727"/>
    </source>
</evidence>
<dbReference type="Pfam" id="PF07727">
    <property type="entry name" value="RVT_2"/>
    <property type="match status" value="1"/>
</dbReference>
<dbReference type="InterPro" id="IPR013103">
    <property type="entry name" value="RVT_2"/>
</dbReference>
<gene>
    <name evidence="2" type="ORF">Tci_899555</name>
</gene>
<sequence>MSLIGELTFFLGLQVKQKEDRIFISQDKYIDEILRKFGLTDGKSASTPIDTEKPLLNDPDENRLLLPLYQLRLNM</sequence>
<comment type="caution">
    <text evidence="2">The sequence shown here is derived from an EMBL/GenBank/DDBJ whole genome shotgun (WGS) entry which is preliminary data.</text>
</comment>
<protein>
    <submittedName>
        <fullName evidence="2">Uncharacterized mitochondrial protein AtMg00810-like</fullName>
    </submittedName>
</protein>
<dbReference type="EMBL" id="BKCJ011378233">
    <property type="protein sequence ID" value="GFD27586.1"/>
    <property type="molecule type" value="Genomic_DNA"/>
</dbReference>
<reference evidence="2" key="1">
    <citation type="journal article" date="2019" name="Sci. Rep.">
        <title>Draft genome of Tanacetum cinerariifolium, the natural source of mosquito coil.</title>
        <authorList>
            <person name="Yamashiro T."/>
            <person name="Shiraishi A."/>
            <person name="Satake H."/>
            <person name="Nakayama K."/>
        </authorList>
    </citation>
    <scope>NUCLEOTIDE SEQUENCE</scope>
</reference>
<feature type="domain" description="Reverse transcriptase Ty1/copia-type" evidence="1">
    <location>
        <begin position="1"/>
        <end position="49"/>
    </location>
</feature>
<accession>A0A699V2L3</accession>
<proteinExistence type="predicted"/>
<dbReference type="AlphaFoldDB" id="A0A699V2L3"/>
<organism evidence="2">
    <name type="scientific">Tanacetum cinerariifolium</name>
    <name type="common">Dalmatian daisy</name>
    <name type="synonym">Chrysanthemum cinerariifolium</name>
    <dbReference type="NCBI Taxonomy" id="118510"/>
    <lineage>
        <taxon>Eukaryota</taxon>
        <taxon>Viridiplantae</taxon>
        <taxon>Streptophyta</taxon>
        <taxon>Embryophyta</taxon>
        <taxon>Tracheophyta</taxon>
        <taxon>Spermatophyta</taxon>
        <taxon>Magnoliopsida</taxon>
        <taxon>eudicotyledons</taxon>
        <taxon>Gunneridae</taxon>
        <taxon>Pentapetalae</taxon>
        <taxon>asterids</taxon>
        <taxon>campanulids</taxon>
        <taxon>Asterales</taxon>
        <taxon>Asteraceae</taxon>
        <taxon>Asteroideae</taxon>
        <taxon>Anthemideae</taxon>
        <taxon>Anthemidinae</taxon>
        <taxon>Tanacetum</taxon>
    </lineage>
</organism>
<evidence type="ECO:0000313" key="2">
    <source>
        <dbReference type="EMBL" id="GFD27586.1"/>
    </source>
</evidence>